<organism evidence="3 4">
    <name type="scientific">Aliarcobacter cryaerophilus</name>
    <dbReference type="NCBI Taxonomy" id="28198"/>
    <lineage>
        <taxon>Bacteria</taxon>
        <taxon>Pseudomonadati</taxon>
        <taxon>Campylobacterota</taxon>
        <taxon>Epsilonproteobacteria</taxon>
        <taxon>Campylobacterales</taxon>
        <taxon>Arcobacteraceae</taxon>
        <taxon>Aliarcobacter</taxon>
    </lineage>
</organism>
<dbReference type="GO" id="GO:0000271">
    <property type="term" value="P:polysaccharide biosynthetic process"/>
    <property type="evidence" value="ECO:0007669"/>
    <property type="project" value="TreeGrafter"/>
</dbReference>
<feature type="transmembrane region" description="Helical" evidence="1">
    <location>
        <begin position="105"/>
        <end position="124"/>
    </location>
</feature>
<feature type="transmembrane region" description="Helical" evidence="1">
    <location>
        <begin position="156"/>
        <end position="175"/>
    </location>
</feature>
<dbReference type="InterPro" id="IPR002656">
    <property type="entry name" value="Acyl_transf_3_dom"/>
</dbReference>
<dbReference type="EMBL" id="CP099556">
    <property type="protein sequence ID" value="UYF42485.1"/>
    <property type="molecule type" value="Genomic_DNA"/>
</dbReference>
<protein>
    <submittedName>
        <fullName evidence="3">Acyltransferase</fullName>
    </submittedName>
</protein>
<dbReference type="Proteomes" id="UP001164100">
    <property type="component" value="Chromosome"/>
</dbReference>
<feature type="transmembrane region" description="Helical" evidence="1">
    <location>
        <begin position="67"/>
        <end position="85"/>
    </location>
</feature>
<evidence type="ECO:0000313" key="3">
    <source>
        <dbReference type="EMBL" id="UYF42485.1"/>
    </source>
</evidence>
<feature type="transmembrane region" description="Helical" evidence="1">
    <location>
        <begin position="316"/>
        <end position="335"/>
    </location>
</feature>
<keyword evidence="1" id="KW-0472">Membrane</keyword>
<dbReference type="AlphaFoldDB" id="A0AA46RZU1"/>
<feature type="transmembrane region" description="Helical" evidence="1">
    <location>
        <begin position="347"/>
        <end position="365"/>
    </location>
</feature>
<evidence type="ECO:0000313" key="4">
    <source>
        <dbReference type="Proteomes" id="UP001164100"/>
    </source>
</evidence>
<feature type="transmembrane region" description="Helical" evidence="1">
    <location>
        <begin position="273"/>
        <end position="295"/>
    </location>
</feature>
<dbReference type="RefSeq" id="WP_263514100.1">
    <property type="nucleotide sequence ID" value="NZ_CP099556.1"/>
</dbReference>
<gene>
    <name evidence="3" type="ORF">NGX11_06135</name>
</gene>
<accession>A0AA46RZU1</accession>
<dbReference type="PANTHER" id="PTHR23028">
    <property type="entry name" value="ACETYLTRANSFERASE"/>
    <property type="match status" value="1"/>
</dbReference>
<name>A0AA46RZU1_9BACT</name>
<reference evidence="3" key="1">
    <citation type="journal article" date="2022" name="Front. Microbiol.">
        <title>Species classification and novel plasmid identifications in Arcobacter cryaerophilus and Arcobacter cryaerophilus-like organisms.</title>
        <authorList>
            <person name="Zhou G."/>
            <person name="Wang M."/>
            <person name="Wang H."/>
            <person name="Chen X."/>
            <person name="Gu Y."/>
            <person name="Shao Z."/>
            <person name="Zhang J."/>
            <person name="Zhang M."/>
        </authorList>
    </citation>
    <scope>NUCLEOTIDE SEQUENCE</scope>
    <source>
        <strain evidence="3">ICDCAC48</strain>
    </source>
</reference>
<sequence length="383" mass="45319">MKDNSTQYFYTVDFLRGLGALVILVWHYHHFYFTKAYFTYPGDNPVWNFDTQPFYEYLKIFYHQGGWAVQFFWMLSGFVFANVYLNSNITLKDFFVNRFARLYPLHFVTLIAITIFQLLNMTYIGQFQIVGNIDLLHFILHVFFASNWGFEESGTYSFNSVIWSVSLEILVYSIFYTLLRKLNKNPLLVSLLIALVSFVLQIKFGLIWQCIFYFFSGVFFFSLIKKISIKNLLYFSILLIFLTPVIVKLFYSINNIYLIDTSLEKYLSTLNSLILKGNLALFMGGGILLAAYFDITKKLYKYNRVFSWVGNNTYSTYLWHLPAQVLVLFFIDYYAISRTIFNNELIFILWITSIIMIGRISYIYIENPSKKFIKEKFSENKKN</sequence>
<feature type="transmembrane region" description="Helical" evidence="1">
    <location>
        <begin position="231"/>
        <end position="253"/>
    </location>
</feature>
<keyword evidence="1" id="KW-1133">Transmembrane helix</keyword>
<keyword evidence="3" id="KW-0808">Transferase</keyword>
<dbReference type="InterPro" id="IPR050879">
    <property type="entry name" value="Acyltransferase_3"/>
</dbReference>
<feature type="transmembrane region" description="Helical" evidence="1">
    <location>
        <begin position="131"/>
        <end position="150"/>
    </location>
</feature>
<dbReference type="PANTHER" id="PTHR23028:SF131">
    <property type="entry name" value="BLR2367 PROTEIN"/>
    <property type="match status" value="1"/>
</dbReference>
<evidence type="ECO:0000256" key="1">
    <source>
        <dbReference type="SAM" id="Phobius"/>
    </source>
</evidence>
<keyword evidence="1" id="KW-0812">Transmembrane</keyword>
<evidence type="ECO:0000259" key="2">
    <source>
        <dbReference type="Pfam" id="PF01757"/>
    </source>
</evidence>
<dbReference type="GO" id="GO:0016020">
    <property type="term" value="C:membrane"/>
    <property type="evidence" value="ECO:0007669"/>
    <property type="project" value="TreeGrafter"/>
</dbReference>
<feature type="transmembrane region" description="Helical" evidence="1">
    <location>
        <begin position="6"/>
        <end position="26"/>
    </location>
</feature>
<proteinExistence type="predicted"/>
<feature type="domain" description="Acyltransferase 3" evidence="2">
    <location>
        <begin position="10"/>
        <end position="355"/>
    </location>
</feature>
<feature type="transmembrane region" description="Helical" evidence="1">
    <location>
        <begin position="206"/>
        <end position="224"/>
    </location>
</feature>
<dbReference type="Pfam" id="PF01757">
    <property type="entry name" value="Acyl_transf_3"/>
    <property type="match status" value="1"/>
</dbReference>
<keyword evidence="3" id="KW-0012">Acyltransferase</keyword>
<dbReference type="GO" id="GO:0016747">
    <property type="term" value="F:acyltransferase activity, transferring groups other than amino-acyl groups"/>
    <property type="evidence" value="ECO:0007669"/>
    <property type="project" value="InterPro"/>
</dbReference>